<reference evidence="1" key="1">
    <citation type="submission" date="2022-10" db="EMBL/GenBank/DDBJ databases">
        <title>The complete genomes of actinobacterial strains from the NBC collection.</title>
        <authorList>
            <person name="Joergensen T.S."/>
            <person name="Alvarez Arevalo M."/>
            <person name="Sterndorff E.B."/>
            <person name="Faurdal D."/>
            <person name="Vuksanovic O."/>
            <person name="Mourched A.-S."/>
            <person name="Charusanti P."/>
            <person name="Shaw S."/>
            <person name="Blin K."/>
            <person name="Weber T."/>
        </authorList>
    </citation>
    <scope>NUCLEOTIDE SEQUENCE</scope>
    <source>
        <strain evidence="1">NBC_01482</strain>
    </source>
</reference>
<gene>
    <name evidence="1" type="ORF">OG563_01290</name>
</gene>
<dbReference type="RefSeq" id="WP_327101668.1">
    <property type="nucleotide sequence ID" value="NZ_CP109149.1"/>
</dbReference>
<dbReference type="EMBL" id="CP109441">
    <property type="protein sequence ID" value="WUV50870.1"/>
    <property type="molecule type" value="Genomic_DNA"/>
</dbReference>
<dbReference type="InterPro" id="IPR050563">
    <property type="entry name" value="4-hydroxybenzoyl-CoA_TE"/>
</dbReference>
<evidence type="ECO:0000313" key="2">
    <source>
        <dbReference type="Proteomes" id="UP001432062"/>
    </source>
</evidence>
<dbReference type="SUPFAM" id="SSF54637">
    <property type="entry name" value="Thioesterase/thiol ester dehydrase-isomerase"/>
    <property type="match status" value="1"/>
</dbReference>
<accession>A0ABZ1Z9V4</accession>
<keyword evidence="2" id="KW-1185">Reference proteome</keyword>
<proteinExistence type="predicted"/>
<dbReference type="CDD" id="cd00586">
    <property type="entry name" value="4HBT"/>
    <property type="match status" value="1"/>
</dbReference>
<evidence type="ECO:0000313" key="1">
    <source>
        <dbReference type="EMBL" id="WUV50870.1"/>
    </source>
</evidence>
<name>A0ABZ1Z9V4_9NOCA</name>
<dbReference type="PANTHER" id="PTHR31793:SF24">
    <property type="entry name" value="LONG-CHAIN ACYL-COA THIOESTERASE FADM"/>
    <property type="match status" value="1"/>
</dbReference>
<dbReference type="InterPro" id="IPR029069">
    <property type="entry name" value="HotDog_dom_sf"/>
</dbReference>
<sequence length="119" mass="13144">MNQAVYLQYAEHARWELLQAAGIGGEKLISGGIGPVVLETNIKYRRELRGGDEVAVTCEFQWDGGKIFRIHQEMRKLDGTVAAEVEVVLGIMDLTARKLVADPGERLRALAEQPDLLGL</sequence>
<organism evidence="1 2">
    <name type="scientific">Nocardia vinacea</name>
    <dbReference type="NCBI Taxonomy" id="96468"/>
    <lineage>
        <taxon>Bacteria</taxon>
        <taxon>Bacillati</taxon>
        <taxon>Actinomycetota</taxon>
        <taxon>Actinomycetes</taxon>
        <taxon>Mycobacteriales</taxon>
        <taxon>Nocardiaceae</taxon>
        <taxon>Nocardia</taxon>
    </lineage>
</organism>
<dbReference type="Pfam" id="PF13279">
    <property type="entry name" value="4HBT_2"/>
    <property type="match status" value="1"/>
</dbReference>
<protein>
    <submittedName>
        <fullName evidence="1">Acyl-CoA thioesterase</fullName>
    </submittedName>
</protein>
<dbReference type="Gene3D" id="3.10.129.10">
    <property type="entry name" value="Hotdog Thioesterase"/>
    <property type="match status" value="1"/>
</dbReference>
<dbReference type="PANTHER" id="PTHR31793">
    <property type="entry name" value="4-HYDROXYBENZOYL-COA THIOESTERASE FAMILY MEMBER"/>
    <property type="match status" value="1"/>
</dbReference>
<dbReference type="Proteomes" id="UP001432062">
    <property type="component" value="Chromosome"/>
</dbReference>